<dbReference type="Proteomes" id="UP000290365">
    <property type="component" value="Chromosome"/>
</dbReference>
<sequence>MTSIVDLDSTTLHNIFEAAQLFVSFCIALRAFYLYGKAHNSRLFILWLALSFIALTSAVSIVGDNHWLAGPLNTNWFKYIAQAVSFFFIWLSTFRGTERYLHLVRNLHIVGSVLLLGLLLATPLLPGFPNAWLQVTLSSLRAAVCLCIFFQYLIFFFSKATHFSFLMGAAFLFISFGYLVIFPKYLLSNQDLLTNTGDCMRIFGLVILLIAYLIG</sequence>
<keyword evidence="1" id="KW-1133">Transmembrane helix</keyword>
<dbReference type="RefSeq" id="WP_129890782.1">
    <property type="nucleotide sequence ID" value="NZ_CP035758.1"/>
</dbReference>
<keyword evidence="1" id="KW-0812">Transmembrane</keyword>
<evidence type="ECO:0000256" key="1">
    <source>
        <dbReference type="SAM" id="Phobius"/>
    </source>
</evidence>
<feature type="transmembrane region" description="Helical" evidence="1">
    <location>
        <begin position="43"/>
        <end position="63"/>
    </location>
</feature>
<feature type="transmembrane region" description="Helical" evidence="1">
    <location>
        <begin position="106"/>
        <end position="125"/>
    </location>
</feature>
<keyword evidence="3" id="KW-1185">Reference proteome</keyword>
<accession>A0A4P6JXG4</accession>
<reference evidence="2 3" key="1">
    <citation type="submission" date="2019-01" db="EMBL/GenBank/DDBJ databases">
        <title>Ktedonosporobacter rubrisoli SCAWS-G2.</title>
        <authorList>
            <person name="Huang Y."/>
            <person name="Yan B."/>
        </authorList>
    </citation>
    <scope>NUCLEOTIDE SEQUENCE [LARGE SCALE GENOMIC DNA]</scope>
    <source>
        <strain evidence="2 3">SCAWS-G2</strain>
    </source>
</reference>
<proteinExistence type="predicted"/>
<feature type="transmembrane region" description="Helical" evidence="1">
    <location>
        <begin position="75"/>
        <end position="94"/>
    </location>
</feature>
<dbReference type="KEGG" id="kbs:EPA93_28560"/>
<gene>
    <name evidence="2" type="ORF">EPA93_28560</name>
</gene>
<dbReference type="AlphaFoldDB" id="A0A4P6JXG4"/>
<evidence type="ECO:0000313" key="2">
    <source>
        <dbReference type="EMBL" id="QBD79716.1"/>
    </source>
</evidence>
<keyword evidence="1" id="KW-0472">Membrane</keyword>
<organism evidence="2 3">
    <name type="scientific">Ktedonosporobacter rubrisoli</name>
    <dbReference type="NCBI Taxonomy" id="2509675"/>
    <lineage>
        <taxon>Bacteria</taxon>
        <taxon>Bacillati</taxon>
        <taxon>Chloroflexota</taxon>
        <taxon>Ktedonobacteria</taxon>
        <taxon>Ktedonobacterales</taxon>
        <taxon>Ktedonosporobacteraceae</taxon>
        <taxon>Ktedonosporobacter</taxon>
    </lineage>
</organism>
<dbReference type="EMBL" id="CP035758">
    <property type="protein sequence ID" value="QBD79716.1"/>
    <property type="molecule type" value="Genomic_DNA"/>
</dbReference>
<feature type="transmembrane region" description="Helical" evidence="1">
    <location>
        <begin position="131"/>
        <end position="156"/>
    </location>
</feature>
<name>A0A4P6JXG4_KTERU</name>
<dbReference type="OrthoDB" id="9838244at2"/>
<protein>
    <submittedName>
        <fullName evidence="2">Uncharacterized protein</fullName>
    </submittedName>
</protein>
<feature type="transmembrane region" description="Helical" evidence="1">
    <location>
        <begin position="192"/>
        <end position="214"/>
    </location>
</feature>
<feature type="transmembrane region" description="Helical" evidence="1">
    <location>
        <begin position="15"/>
        <end position="36"/>
    </location>
</feature>
<feature type="transmembrane region" description="Helical" evidence="1">
    <location>
        <begin position="163"/>
        <end position="186"/>
    </location>
</feature>
<evidence type="ECO:0000313" key="3">
    <source>
        <dbReference type="Proteomes" id="UP000290365"/>
    </source>
</evidence>